<dbReference type="InterPro" id="IPR017932">
    <property type="entry name" value="GATase_2_dom"/>
</dbReference>
<evidence type="ECO:0000259" key="3">
    <source>
        <dbReference type="Pfam" id="PF13537"/>
    </source>
</evidence>
<dbReference type="InterPro" id="IPR051786">
    <property type="entry name" value="ASN_synthetase/amidase"/>
</dbReference>
<dbReference type="EMBL" id="JAMQOQ010000004">
    <property type="protein sequence ID" value="MDS0295678.1"/>
    <property type="molecule type" value="Genomic_DNA"/>
</dbReference>
<dbReference type="SUPFAM" id="SSF56235">
    <property type="entry name" value="N-terminal nucleophile aminohydrolases (Ntn hydrolases)"/>
    <property type="match status" value="1"/>
</dbReference>
<organism evidence="4 5">
    <name type="scientific">Halogeometricum luteum</name>
    <dbReference type="NCBI Taxonomy" id="2950537"/>
    <lineage>
        <taxon>Archaea</taxon>
        <taxon>Methanobacteriati</taxon>
        <taxon>Methanobacteriota</taxon>
        <taxon>Stenosarchaea group</taxon>
        <taxon>Halobacteria</taxon>
        <taxon>Halobacteriales</taxon>
        <taxon>Haloferacaceae</taxon>
        <taxon>Halogeometricum</taxon>
    </lineage>
</organism>
<dbReference type="InterPro" id="IPR001962">
    <property type="entry name" value="Asn_synthase"/>
</dbReference>
<dbReference type="PANTHER" id="PTHR43284">
    <property type="entry name" value="ASPARAGINE SYNTHETASE (GLUTAMINE-HYDROLYZING)"/>
    <property type="match status" value="1"/>
</dbReference>
<evidence type="ECO:0000313" key="5">
    <source>
        <dbReference type="Proteomes" id="UP001254813"/>
    </source>
</evidence>
<feature type="domain" description="Glutamine amidotransferase type-2" evidence="3">
    <location>
        <begin position="87"/>
        <end position="148"/>
    </location>
</feature>
<dbReference type="Proteomes" id="UP001254813">
    <property type="component" value="Unassembled WGS sequence"/>
</dbReference>
<reference evidence="4 5" key="1">
    <citation type="submission" date="2022-06" db="EMBL/GenBank/DDBJ databases">
        <title>Halogeometricum sp. a new haloarchaeum isolate from saline soil.</title>
        <authorList>
            <person name="Strakova D."/>
            <person name="Galisteo C."/>
            <person name="Sanchez-Porro C."/>
            <person name="Ventosa A."/>
        </authorList>
    </citation>
    <scope>NUCLEOTIDE SEQUENCE [LARGE SCALE GENOMIC DNA]</scope>
    <source>
        <strain evidence="5">S3BR25-2</strain>
    </source>
</reference>
<evidence type="ECO:0000313" key="4">
    <source>
        <dbReference type="EMBL" id="MDS0295678.1"/>
    </source>
</evidence>
<dbReference type="Gene3D" id="3.40.50.620">
    <property type="entry name" value="HUPs"/>
    <property type="match status" value="1"/>
</dbReference>
<feature type="domain" description="Asparagine synthetase" evidence="2">
    <location>
        <begin position="224"/>
        <end position="488"/>
    </location>
</feature>
<dbReference type="PANTHER" id="PTHR43284:SF1">
    <property type="entry name" value="ASPARAGINE SYNTHETASE"/>
    <property type="match status" value="1"/>
</dbReference>
<dbReference type="Gene3D" id="3.60.20.10">
    <property type="entry name" value="Glutamine Phosphoribosylpyrophosphate, subunit 1, domain 1"/>
    <property type="match status" value="1"/>
</dbReference>
<gene>
    <name evidence="4" type="ORF">NDI79_16005</name>
</gene>
<evidence type="ECO:0000259" key="2">
    <source>
        <dbReference type="Pfam" id="PF00733"/>
    </source>
</evidence>
<dbReference type="SUPFAM" id="SSF52402">
    <property type="entry name" value="Adenine nucleotide alpha hydrolases-like"/>
    <property type="match status" value="1"/>
</dbReference>
<dbReference type="RefSeq" id="WP_310929624.1">
    <property type="nucleotide sequence ID" value="NZ_JAMQOQ010000004.1"/>
</dbReference>
<proteinExistence type="predicted"/>
<evidence type="ECO:0000256" key="1">
    <source>
        <dbReference type="SAM" id="MobiDB-lite"/>
    </source>
</evidence>
<feature type="compositionally biased region" description="Basic and acidic residues" evidence="1">
    <location>
        <begin position="610"/>
        <end position="620"/>
    </location>
</feature>
<feature type="region of interest" description="Disordered" evidence="1">
    <location>
        <begin position="1"/>
        <end position="23"/>
    </location>
</feature>
<dbReference type="Pfam" id="PF00733">
    <property type="entry name" value="Asn_synthase"/>
    <property type="match status" value="1"/>
</dbReference>
<accession>A0ABU2G5W6</accession>
<dbReference type="Pfam" id="PF13537">
    <property type="entry name" value="GATase_7"/>
    <property type="match status" value="1"/>
</dbReference>
<comment type="caution">
    <text evidence="4">The sequence shown here is derived from an EMBL/GenBank/DDBJ whole genome shotgun (WGS) entry which is preliminary data.</text>
</comment>
<protein>
    <submittedName>
        <fullName evidence="4">Asparagine synthase-related protein</fullName>
    </submittedName>
</protein>
<keyword evidence="5" id="KW-1185">Reference proteome</keyword>
<name>A0ABU2G5W6_9EURY</name>
<dbReference type="InterPro" id="IPR029055">
    <property type="entry name" value="Ntn_hydrolases_N"/>
</dbReference>
<feature type="region of interest" description="Disordered" evidence="1">
    <location>
        <begin position="610"/>
        <end position="647"/>
    </location>
</feature>
<dbReference type="InterPro" id="IPR014729">
    <property type="entry name" value="Rossmann-like_a/b/a_fold"/>
</dbReference>
<sequence length="647" mass="71945">MVGIQGRLGDAEHPSPHPSLSLTGEERCDRYAADGLGVTVLAHGRSRNRTPGSAANGTTRWWVDGRIHSVETPSGGRSDVSDGGRACADLFESAGPAAADRLNGTFVAVGYDGRENEAYVVTDRLGTRPLYYARTDGGLVFSTHVQSLPAHPEVDADVDPDLLAEYCSLERTAGVTTPLTGVESFPPSSVTTIDLDTLETRSERYWSPHHDPEDASFETFARRYAETLETVMRERLVPGRRYGFLVSGGSDSRLLLDIATDVLPREDIVVYHLSDWMSDEARAAERAALTEGVEFRWLRRGEGHQERLLSAAAETMNFQGRAEQAHALSHVDRLREEVDCLVTGLYADTFFEAMNVDRHAVGLGPLGTFHSLTAVPTRSVEDHVERYGDSTPAYVDTDRSLREILRERIDVREDGSVVDHGVSFPSLRDLSLYGETYPLWTDADQFYWSLEQTMPHWTPFLDDRMVDLAESVPVRYQLRRKLSNAALRHRESPLAAFPLSSTGVSPSRGFLAQFLGARLTALVRRFSDTGEPPQPYFTHEPWTYVPGVLDHQTFVADVLRRRQSDVRDAPFLRWDGVLDSFRARLDGERGTSELYTLLSLLEMPVFEDLRSERSGPKRPDAAPAEDPTSVRGVDGNAWASNPRPGQD</sequence>